<dbReference type="Proteomes" id="UP000245119">
    <property type="component" value="Linkage Group LG13"/>
</dbReference>
<evidence type="ECO:0000256" key="1">
    <source>
        <dbReference type="SAM" id="MobiDB-lite"/>
    </source>
</evidence>
<name>A0A2T7NFX3_POMCA</name>
<keyword evidence="3" id="KW-1185">Reference proteome</keyword>
<dbReference type="EMBL" id="PZQS01000013">
    <property type="protein sequence ID" value="PVD20077.1"/>
    <property type="molecule type" value="Genomic_DNA"/>
</dbReference>
<proteinExistence type="predicted"/>
<gene>
    <name evidence="2" type="ORF">C0Q70_20571</name>
</gene>
<evidence type="ECO:0000313" key="3">
    <source>
        <dbReference type="Proteomes" id="UP000245119"/>
    </source>
</evidence>
<dbReference type="OrthoDB" id="2116030at2759"/>
<accession>A0A2T7NFX3</accession>
<organism evidence="2 3">
    <name type="scientific">Pomacea canaliculata</name>
    <name type="common">Golden apple snail</name>
    <dbReference type="NCBI Taxonomy" id="400727"/>
    <lineage>
        <taxon>Eukaryota</taxon>
        <taxon>Metazoa</taxon>
        <taxon>Spiralia</taxon>
        <taxon>Lophotrochozoa</taxon>
        <taxon>Mollusca</taxon>
        <taxon>Gastropoda</taxon>
        <taxon>Caenogastropoda</taxon>
        <taxon>Architaenioglossa</taxon>
        <taxon>Ampullarioidea</taxon>
        <taxon>Ampullariidae</taxon>
        <taxon>Pomacea</taxon>
    </lineage>
</organism>
<evidence type="ECO:0000313" key="2">
    <source>
        <dbReference type="EMBL" id="PVD20077.1"/>
    </source>
</evidence>
<sequence length="114" mass="12720">MQYGDHREDSEGTLSTSDLQRGDVAASTATAPQAPKAVGTTSRGSGIDFTELPAKYRRRMIEKDEMEYIECKVTYGFGGLHIKYLDTAVLQERSMKCSNFQSIMIDHKVQHDNG</sequence>
<comment type="caution">
    <text evidence="2">The sequence shown here is derived from an EMBL/GenBank/DDBJ whole genome shotgun (WGS) entry which is preliminary data.</text>
</comment>
<reference evidence="2 3" key="1">
    <citation type="submission" date="2018-04" db="EMBL/GenBank/DDBJ databases">
        <title>The genome of golden apple snail Pomacea canaliculata provides insight into stress tolerance and invasive adaptation.</title>
        <authorList>
            <person name="Liu C."/>
            <person name="Liu B."/>
            <person name="Ren Y."/>
            <person name="Zhang Y."/>
            <person name="Wang H."/>
            <person name="Li S."/>
            <person name="Jiang F."/>
            <person name="Yin L."/>
            <person name="Zhang G."/>
            <person name="Qian W."/>
            <person name="Fan W."/>
        </authorList>
    </citation>
    <scope>NUCLEOTIDE SEQUENCE [LARGE SCALE GENOMIC DNA]</scope>
    <source>
        <strain evidence="2">SZHN2017</strain>
        <tissue evidence="2">Muscle</tissue>
    </source>
</reference>
<dbReference type="AlphaFoldDB" id="A0A2T7NFX3"/>
<protein>
    <submittedName>
        <fullName evidence="2">Uncharacterized protein</fullName>
    </submittedName>
</protein>
<feature type="region of interest" description="Disordered" evidence="1">
    <location>
        <begin position="1"/>
        <end position="49"/>
    </location>
</feature>
<feature type="compositionally biased region" description="Basic and acidic residues" evidence="1">
    <location>
        <begin position="1"/>
        <end position="10"/>
    </location>
</feature>